<evidence type="ECO:0000256" key="2">
    <source>
        <dbReference type="RuleBase" id="RU003679"/>
    </source>
</evidence>
<protein>
    <submittedName>
        <fullName evidence="4">Beta-galactosidase</fullName>
    </submittedName>
</protein>
<reference evidence="4" key="1">
    <citation type="journal article" date="2021" name="PeerJ">
        <title>Extensive microbial diversity within the chicken gut microbiome revealed by metagenomics and culture.</title>
        <authorList>
            <person name="Gilroy R."/>
            <person name="Ravi A."/>
            <person name="Getino M."/>
            <person name="Pursley I."/>
            <person name="Horton D.L."/>
            <person name="Alikhan N.F."/>
            <person name="Baker D."/>
            <person name="Gharbi K."/>
            <person name="Hall N."/>
            <person name="Watson M."/>
            <person name="Adriaenssens E.M."/>
            <person name="Foster-Nyarko E."/>
            <person name="Jarju S."/>
            <person name="Secka A."/>
            <person name="Antonio M."/>
            <person name="Oren A."/>
            <person name="Chaudhuri R.R."/>
            <person name="La Ragione R."/>
            <person name="Hildebrand F."/>
            <person name="Pallen M.J."/>
        </authorList>
    </citation>
    <scope>NUCLEOTIDE SEQUENCE</scope>
    <source>
        <strain evidence="4">578</strain>
    </source>
</reference>
<feature type="domain" description="Glycoside hydrolase 35 catalytic" evidence="3">
    <location>
        <begin position="259"/>
        <end position="392"/>
    </location>
</feature>
<comment type="similarity">
    <text evidence="1 2">Belongs to the glycosyl hydrolase 35 family.</text>
</comment>
<dbReference type="InterPro" id="IPR001944">
    <property type="entry name" value="Glycoside_Hdrlase_35"/>
</dbReference>
<sequence length="769" mass="86435">MPTYRMDLSQQQAKIVHPIDIVRKTAATSPTGETLDFTNYYMTLNGKPFFGVMGEFHFSRMKPRLWDAELAKMAANGINVVSTYIFWNHHEEEKGVWNWSGRRNLRRFIKLCQQHGLYVVLRLGPFDHGEARNGGVPDWVYSEPCEARSTDPHFLALTQRLYEQIAQQAAGLYFADGGPIIAAQLDNEYMHSSAPWEFLSGITEEWVPGGHEGAAYLETLRAIAEKVGINVPFNTSTGWGGAPVSDDVLPLWGGYPYRPWLFYSHTGEHPKTDEYLYRDYHSVDIVRNEDFDPTYQPDTRPYACCEMGGGMMVSYNYRFSLPMKSVDAMANIKIGSGCNFLGYYMFQGGSNPIGNGVYLNEGQVPKVSYDYQAPLGEFGQMRESYRRLRILHYFVRDFGEQLLPLPTVLPNGQDHIDPADVDTLRWNIRSDGERGFVFINNFQDHAQMHDLNDISIELPLRSGETVRFENLGLAAGENTILPFNLDLDGDNLTWASAQPVAILQSAQAHGKRTFIFMRPEGMRECALHMSDGQVLRVPDGTDMARFELEHSLVLIISRNRAQRMSKMDASHIAFTTDDDVIESSQVGGGDVTINDAVAGLYSENNEAVIENTRPGTGVEVFPEAQLCRTSAVASPVSLEQPHIHQINSVRWIVRIPLSIQELLEEGMLADIRMRLTYRGDIGWLFAGTELLDDNFCNNDTFEIGLANFAREISDVDGKLVFVISPLKHGAKVNVESSMAARKQENDSITAQLDSVELVPVFRESFAISK</sequence>
<dbReference type="GO" id="GO:0005975">
    <property type="term" value="P:carbohydrate metabolic process"/>
    <property type="evidence" value="ECO:0007669"/>
    <property type="project" value="InterPro"/>
</dbReference>
<evidence type="ECO:0000256" key="1">
    <source>
        <dbReference type="ARBA" id="ARBA00009809"/>
    </source>
</evidence>
<evidence type="ECO:0000259" key="3">
    <source>
        <dbReference type="Pfam" id="PF01301"/>
    </source>
</evidence>
<dbReference type="Proteomes" id="UP000715651">
    <property type="component" value="Unassembled WGS sequence"/>
</dbReference>
<dbReference type="InterPro" id="IPR031330">
    <property type="entry name" value="Gly_Hdrlase_35_cat"/>
</dbReference>
<dbReference type="Gene3D" id="3.20.20.80">
    <property type="entry name" value="Glycosidases"/>
    <property type="match status" value="1"/>
</dbReference>
<dbReference type="EMBL" id="DYWK01000006">
    <property type="protein sequence ID" value="HJF18440.1"/>
    <property type="molecule type" value="Genomic_DNA"/>
</dbReference>
<dbReference type="AlphaFoldDB" id="A0A921KAV8"/>
<evidence type="ECO:0000313" key="4">
    <source>
        <dbReference type="EMBL" id="HJF18440.1"/>
    </source>
</evidence>
<evidence type="ECO:0000313" key="5">
    <source>
        <dbReference type="Proteomes" id="UP000715651"/>
    </source>
</evidence>
<reference evidence="4" key="2">
    <citation type="submission" date="2021-09" db="EMBL/GenBank/DDBJ databases">
        <authorList>
            <person name="Gilroy R."/>
        </authorList>
    </citation>
    <scope>NUCLEOTIDE SEQUENCE</scope>
    <source>
        <strain evidence="4">578</strain>
    </source>
</reference>
<dbReference type="InterPro" id="IPR017853">
    <property type="entry name" value="GH"/>
</dbReference>
<gene>
    <name evidence="4" type="ORF">K8U78_04755</name>
</gene>
<dbReference type="SUPFAM" id="SSF51445">
    <property type="entry name" value="(Trans)glycosidases"/>
    <property type="match status" value="1"/>
</dbReference>
<dbReference type="GO" id="GO:0004553">
    <property type="term" value="F:hydrolase activity, hydrolyzing O-glycosyl compounds"/>
    <property type="evidence" value="ECO:0007669"/>
    <property type="project" value="InterPro"/>
</dbReference>
<dbReference type="PANTHER" id="PTHR23421">
    <property type="entry name" value="BETA-GALACTOSIDASE RELATED"/>
    <property type="match status" value="1"/>
</dbReference>
<organism evidence="4 5">
    <name type="scientific">Aeriscardovia aeriphila</name>
    <dbReference type="NCBI Taxonomy" id="218139"/>
    <lineage>
        <taxon>Bacteria</taxon>
        <taxon>Bacillati</taxon>
        <taxon>Actinomycetota</taxon>
        <taxon>Actinomycetes</taxon>
        <taxon>Bifidobacteriales</taxon>
        <taxon>Bifidobacteriaceae</taxon>
        <taxon>Aeriscardovia</taxon>
    </lineage>
</organism>
<name>A0A921KAV8_9BIFI</name>
<dbReference type="PRINTS" id="PR00742">
    <property type="entry name" value="GLHYDRLASE35"/>
</dbReference>
<proteinExistence type="inferred from homology"/>
<comment type="caution">
    <text evidence="4">The sequence shown here is derived from an EMBL/GenBank/DDBJ whole genome shotgun (WGS) entry which is preliminary data.</text>
</comment>
<feature type="domain" description="Glycoside hydrolase 35 catalytic" evidence="3">
    <location>
        <begin position="42"/>
        <end position="193"/>
    </location>
</feature>
<accession>A0A921KAV8</accession>
<dbReference type="Pfam" id="PF01301">
    <property type="entry name" value="Glyco_hydro_35"/>
    <property type="match status" value="2"/>
</dbReference>